<organism evidence="1 2">
    <name type="scientific">Rotaria magnacalcarata</name>
    <dbReference type="NCBI Taxonomy" id="392030"/>
    <lineage>
        <taxon>Eukaryota</taxon>
        <taxon>Metazoa</taxon>
        <taxon>Spiralia</taxon>
        <taxon>Gnathifera</taxon>
        <taxon>Rotifera</taxon>
        <taxon>Eurotatoria</taxon>
        <taxon>Bdelloidea</taxon>
        <taxon>Philodinida</taxon>
        <taxon>Philodinidae</taxon>
        <taxon>Rotaria</taxon>
    </lineage>
</organism>
<sequence>GDHEEAENIRLNRMKEVGKKVQVGLSWTEVNGEIVQFKAHDRSHSQSKEIYAEAER</sequence>
<evidence type="ECO:0000313" key="2">
    <source>
        <dbReference type="Proteomes" id="UP000676336"/>
    </source>
</evidence>
<accession>A0A8S3EAN2</accession>
<proteinExistence type="predicted"/>
<evidence type="ECO:0000313" key="1">
    <source>
        <dbReference type="EMBL" id="CAF5043596.1"/>
    </source>
</evidence>
<gene>
    <name evidence="1" type="ORF">SMN809_LOCUS58785</name>
</gene>
<feature type="non-terminal residue" evidence="1">
    <location>
        <position position="56"/>
    </location>
</feature>
<reference evidence="1" key="1">
    <citation type="submission" date="2021-02" db="EMBL/GenBank/DDBJ databases">
        <authorList>
            <person name="Nowell W R."/>
        </authorList>
    </citation>
    <scope>NUCLEOTIDE SEQUENCE</scope>
</reference>
<feature type="non-terminal residue" evidence="1">
    <location>
        <position position="1"/>
    </location>
</feature>
<comment type="caution">
    <text evidence="1">The sequence shown here is derived from an EMBL/GenBank/DDBJ whole genome shotgun (WGS) entry which is preliminary data.</text>
</comment>
<dbReference type="EMBL" id="CAJOBI010221919">
    <property type="protein sequence ID" value="CAF5043596.1"/>
    <property type="molecule type" value="Genomic_DNA"/>
</dbReference>
<dbReference type="Proteomes" id="UP000676336">
    <property type="component" value="Unassembled WGS sequence"/>
</dbReference>
<protein>
    <submittedName>
        <fullName evidence="1">Uncharacterized protein</fullName>
    </submittedName>
</protein>
<name>A0A8S3EAN2_9BILA</name>
<dbReference type="AlphaFoldDB" id="A0A8S3EAN2"/>